<feature type="region of interest" description="Disordered" evidence="1">
    <location>
        <begin position="16"/>
        <end position="58"/>
    </location>
</feature>
<evidence type="ECO:0008006" key="4">
    <source>
        <dbReference type="Google" id="ProtNLM"/>
    </source>
</evidence>
<organism evidence="2 3">
    <name type="scientific">Candidatus Abzuiibacterium crystallinum</name>
    <dbReference type="NCBI Taxonomy" id="1974748"/>
    <lineage>
        <taxon>Bacteria</taxon>
        <taxon>Pseudomonadati</taxon>
        <taxon>Candidatus Omnitrophota</taxon>
        <taxon>Candidatus Abzuiibacterium</taxon>
    </lineage>
</organism>
<evidence type="ECO:0000313" key="2">
    <source>
        <dbReference type="EMBL" id="PIQ87006.1"/>
    </source>
</evidence>
<sequence>MLEVDFPLSFTNVKLNHPERGERRTQTMRSQFKTAEPAKKNRQAKKSNASKGPNSEELLQEIQTEAYFRFLNRGAQHGFDQEDWIEAEKEVRARYQVSSN</sequence>
<proteinExistence type="predicted"/>
<accession>A0A2H0LRL8</accession>
<dbReference type="Proteomes" id="UP000230859">
    <property type="component" value="Unassembled WGS sequence"/>
</dbReference>
<reference evidence="2 3" key="1">
    <citation type="submission" date="2017-09" db="EMBL/GenBank/DDBJ databases">
        <title>Depth-based differentiation of microbial function through sediment-hosted aquifers and enrichment of novel symbionts in the deep terrestrial subsurface.</title>
        <authorList>
            <person name="Probst A.J."/>
            <person name="Ladd B."/>
            <person name="Jarett J.K."/>
            <person name="Geller-Mcgrath D.E."/>
            <person name="Sieber C.M."/>
            <person name="Emerson J.B."/>
            <person name="Anantharaman K."/>
            <person name="Thomas B.C."/>
            <person name="Malmstrom R."/>
            <person name="Stieglmeier M."/>
            <person name="Klingl A."/>
            <person name="Woyke T."/>
            <person name="Ryan C.M."/>
            <person name="Banfield J.F."/>
        </authorList>
    </citation>
    <scope>NUCLEOTIDE SEQUENCE [LARGE SCALE GENOMIC DNA]</scope>
    <source>
        <strain evidence="2">CG11_big_fil_rev_8_21_14_0_20_45_26</strain>
    </source>
</reference>
<evidence type="ECO:0000256" key="1">
    <source>
        <dbReference type="SAM" id="MobiDB-lite"/>
    </source>
</evidence>
<dbReference type="InterPro" id="IPR021327">
    <property type="entry name" value="DUF2934"/>
</dbReference>
<dbReference type="EMBL" id="PCVY01000022">
    <property type="protein sequence ID" value="PIQ87006.1"/>
    <property type="molecule type" value="Genomic_DNA"/>
</dbReference>
<feature type="compositionally biased region" description="Basic and acidic residues" evidence="1">
    <location>
        <begin position="16"/>
        <end position="25"/>
    </location>
</feature>
<comment type="caution">
    <text evidence="2">The sequence shown here is derived from an EMBL/GenBank/DDBJ whole genome shotgun (WGS) entry which is preliminary data.</text>
</comment>
<protein>
    <recommendedName>
        <fullName evidence="4">DUF2934 domain-containing protein</fullName>
    </recommendedName>
</protein>
<gene>
    <name evidence="2" type="ORF">COV74_02355</name>
</gene>
<dbReference type="AlphaFoldDB" id="A0A2H0LRL8"/>
<dbReference type="Pfam" id="PF11154">
    <property type="entry name" value="DUF2934"/>
    <property type="match status" value="1"/>
</dbReference>
<evidence type="ECO:0000313" key="3">
    <source>
        <dbReference type="Proteomes" id="UP000230859"/>
    </source>
</evidence>
<name>A0A2H0LRL8_9BACT</name>